<dbReference type="REBASE" id="195464">
    <property type="entry name" value="TpsD3ORF12790P"/>
</dbReference>
<gene>
    <name evidence="2" type="ORF">TPSD3_12790</name>
</gene>
<comment type="caution">
    <text evidence="2">The sequence shown here is derived from an EMBL/GenBank/DDBJ whole genome shotgun (WGS) entry which is preliminary data.</text>
</comment>
<dbReference type="InterPro" id="IPR000055">
    <property type="entry name" value="Restrct_endonuc_typeI_TRD"/>
</dbReference>
<protein>
    <recommendedName>
        <fullName evidence="1">Type I restriction modification DNA specificity domain-containing protein</fullName>
    </recommendedName>
</protein>
<proteinExistence type="predicted"/>
<dbReference type="Proteomes" id="UP000194798">
    <property type="component" value="Unassembled WGS sequence"/>
</dbReference>
<dbReference type="RefSeq" id="WP_086488925.1">
    <property type="nucleotide sequence ID" value="NZ_MSLT01000023.1"/>
</dbReference>
<evidence type="ECO:0000259" key="1">
    <source>
        <dbReference type="Pfam" id="PF01420"/>
    </source>
</evidence>
<sequence length="220" mass="25028">MERIAELEAERLAELEAYLLATGLKDYTLTAEEQQALEDFENLKFEKFNVIDVFDVKNTRNILSKDIVENSGTTPYLCASAENNAVSSYISYDQKQLDKGNCVFIGGKTFVVTYQEKDFYSNDSHNLVLYLKDEKYKSKLNQLYLATCINKSLGHKYSWGDSISNRKIQTDKVSLPTQNAQPNYAIMETFISAIQKLVIKEVVLYADRKIAATKTIVKKA</sequence>
<dbReference type="GO" id="GO:0003677">
    <property type="term" value="F:DNA binding"/>
    <property type="evidence" value="ECO:0007669"/>
    <property type="project" value="InterPro"/>
</dbReference>
<reference evidence="2 3" key="1">
    <citation type="submission" date="2016-12" db="EMBL/GenBank/DDBJ databases">
        <title>Thioflexothrix psekupsii D3 genome sequencing and assembly.</title>
        <authorList>
            <person name="Fomenkov A."/>
            <person name="Vincze T."/>
            <person name="Grabovich M."/>
            <person name="Anton B.P."/>
            <person name="Dubinina G."/>
            <person name="Orlova M."/>
            <person name="Belousova E."/>
            <person name="Roberts R.J."/>
        </authorList>
    </citation>
    <scope>NUCLEOTIDE SEQUENCE [LARGE SCALE GENOMIC DNA]</scope>
    <source>
        <strain evidence="2">D3</strain>
    </source>
</reference>
<name>A0A251X3H9_9GAMM</name>
<dbReference type="Pfam" id="PF01420">
    <property type="entry name" value="Methylase_S"/>
    <property type="match status" value="1"/>
</dbReference>
<accession>A0A251X3H9</accession>
<dbReference type="EMBL" id="MSLT01000023">
    <property type="protein sequence ID" value="OUD12011.1"/>
    <property type="molecule type" value="Genomic_DNA"/>
</dbReference>
<dbReference type="AlphaFoldDB" id="A0A251X3H9"/>
<feature type="domain" description="Type I restriction modification DNA specificity" evidence="1">
    <location>
        <begin position="44"/>
        <end position="199"/>
    </location>
</feature>
<dbReference type="OrthoDB" id="1100212at2"/>
<evidence type="ECO:0000313" key="3">
    <source>
        <dbReference type="Proteomes" id="UP000194798"/>
    </source>
</evidence>
<keyword evidence="3" id="KW-1185">Reference proteome</keyword>
<organism evidence="2 3">
    <name type="scientific">Thioflexithrix psekupsensis</name>
    <dbReference type="NCBI Taxonomy" id="1570016"/>
    <lineage>
        <taxon>Bacteria</taxon>
        <taxon>Pseudomonadati</taxon>
        <taxon>Pseudomonadota</taxon>
        <taxon>Gammaproteobacteria</taxon>
        <taxon>Thiotrichales</taxon>
        <taxon>Thioflexithrix</taxon>
    </lineage>
</organism>
<evidence type="ECO:0000313" key="2">
    <source>
        <dbReference type="EMBL" id="OUD12011.1"/>
    </source>
</evidence>